<protein>
    <submittedName>
        <fullName evidence="2">Myxococcales GC_trans_RRR domain-containing protein</fullName>
    </submittedName>
</protein>
<reference evidence="3" key="1">
    <citation type="submission" date="2016-10" db="EMBL/GenBank/DDBJ databases">
        <authorList>
            <person name="Varghese N."/>
            <person name="Submissions S."/>
        </authorList>
    </citation>
    <scope>NUCLEOTIDE SEQUENCE [LARGE SCALE GENOMIC DNA]</scope>
    <source>
        <strain evidence="3">DSM 45413</strain>
    </source>
</reference>
<feature type="transmembrane region" description="Helical" evidence="1">
    <location>
        <begin position="7"/>
        <end position="30"/>
    </location>
</feature>
<keyword evidence="1" id="KW-1133">Transmembrane helix</keyword>
<keyword evidence="3" id="KW-1185">Reference proteome</keyword>
<keyword evidence="1" id="KW-0472">Membrane</keyword>
<name>A0A1H8W1G9_9ACTN</name>
<feature type="transmembrane region" description="Helical" evidence="1">
    <location>
        <begin position="36"/>
        <end position="57"/>
    </location>
</feature>
<dbReference type="InterPro" id="IPR017756">
    <property type="entry name" value="TM_Gly-Cys-Arg_CS"/>
</dbReference>
<proteinExistence type="predicted"/>
<dbReference type="Proteomes" id="UP000198960">
    <property type="component" value="Unassembled WGS sequence"/>
</dbReference>
<dbReference type="NCBIfam" id="TIGR03382">
    <property type="entry name" value="GC_trans_RRR"/>
    <property type="match status" value="1"/>
</dbReference>
<evidence type="ECO:0000313" key="3">
    <source>
        <dbReference type="Proteomes" id="UP000198960"/>
    </source>
</evidence>
<evidence type="ECO:0000256" key="1">
    <source>
        <dbReference type="SAM" id="Phobius"/>
    </source>
</evidence>
<accession>A0A1H8W1G9</accession>
<dbReference type="EMBL" id="FOEE01000015">
    <property type="protein sequence ID" value="SEP21445.1"/>
    <property type="molecule type" value="Genomic_DNA"/>
</dbReference>
<organism evidence="2 3">
    <name type="scientific">Trujillonella endophytica</name>
    <dbReference type="NCBI Taxonomy" id="673521"/>
    <lineage>
        <taxon>Bacteria</taxon>
        <taxon>Bacillati</taxon>
        <taxon>Actinomycetota</taxon>
        <taxon>Actinomycetes</taxon>
        <taxon>Geodermatophilales</taxon>
        <taxon>Geodermatophilaceae</taxon>
        <taxon>Trujillonella</taxon>
    </lineage>
</organism>
<keyword evidence="1" id="KW-0812">Transmembrane</keyword>
<evidence type="ECO:0000313" key="2">
    <source>
        <dbReference type="EMBL" id="SEP21445.1"/>
    </source>
</evidence>
<gene>
    <name evidence="2" type="ORF">SAMN05660991_03966</name>
</gene>
<dbReference type="AlphaFoldDB" id="A0A1H8W1G9"/>
<sequence length="61" mass="6366">MGKALLGLLLIVVAVEMIAVVVIGAVLVLLGTTQTTLIGVGMMFAAVAAAILSWRFARRRV</sequence>